<organism evidence="1 2">
    <name type="scientific">Catenaria anguillulae PL171</name>
    <dbReference type="NCBI Taxonomy" id="765915"/>
    <lineage>
        <taxon>Eukaryota</taxon>
        <taxon>Fungi</taxon>
        <taxon>Fungi incertae sedis</taxon>
        <taxon>Blastocladiomycota</taxon>
        <taxon>Blastocladiomycetes</taxon>
        <taxon>Blastocladiales</taxon>
        <taxon>Catenariaceae</taxon>
        <taxon>Catenaria</taxon>
    </lineage>
</organism>
<name>A0A1Y2HMX9_9FUNG</name>
<sequence length="118" mass="13188">MQTFPALLALPESLTPLPRHLEPFVLGPKVRVRSVVVMLAAFARDSSGPFTAARLFVDRRRGEFTGSFVLDELRVAVLRWAGHAQCNVEQTSCRQLAAIASHRHHDHRAVVRLVRQLG</sequence>
<dbReference type="Proteomes" id="UP000193411">
    <property type="component" value="Unassembled WGS sequence"/>
</dbReference>
<comment type="caution">
    <text evidence="1">The sequence shown here is derived from an EMBL/GenBank/DDBJ whole genome shotgun (WGS) entry which is preliminary data.</text>
</comment>
<protein>
    <submittedName>
        <fullName evidence="1">Uncharacterized protein</fullName>
    </submittedName>
</protein>
<dbReference type="EMBL" id="MCFL01000020">
    <property type="protein sequence ID" value="ORZ35909.1"/>
    <property type="molecule type" value="Genomic_DNA"/>
</dbReference>
<gene>
    <name evidence="1" type="ORF">BCR44DRAFT_172010</name>
</gene>
<proteinExistence type="predicted"/>
<dbReference type="AlphaFoldDB" id="A0A1Y2HMX9"/>
<evidence type="ECO:0000313" key="2">
    <source>
        <dbReference type="Proteomes" id="UP000193411"/>
    </source>
</evidence>
<keyword evidence="2" id="KW-1185">Reference proteome</keyword>
<evidence type="ECO:0000313" key="1">
    <source>
        <dbReference type="EMBL" id="ORZ35909.1"/>
    </source>
</evidence>
<accession>A0A1Y2HMX9</accession>
<reference evidence="1 2" key="1">
    <citation type="submission" date="2016-07" db="EMBL/GenBank/DDBJ databases">
        <title>Pervasive Adenine N6-methylation of Active Genes in Fungi.</title>
        <authorList>
            <consortium name="DOE Joint Genome Institute"/>
            <person name="Mondo S.J."/>
            <person name="Dannebaum R.O."/>
            <person name="Kuo R.C."/>
            <person name="Labutti K."/>
            <person name="Haridas S."/>
            <person name="Kuo A."/>
            <person name="Salamov A."/>
            <person name="Ahrendt S.R."/>
            <person name="Lipzen A."/>
            <person name="Sullivan W."/>
            <person name="Andreopoulos W.B."/>
            <person name="Clum A."/>
            <person name="Lindquist E."/>
            <person name="Daum C."/>
            <person name="Ramamoorthy G.K."/>
            <person name="Gryganskyi A."/>
            <person name="Culley D."/>
            <person name="Magnuson J.K."/>
            <person name="James T.Y."/>
            <person name="O'Malley M.A."/>
            <person name="Stajich J.E."/>
            <person name="Spatafora J.W."/>
            <person name="Visel A."/>
            <person name="Grigoriev I.V."/>
        </authorList>
    </citation>
    <scope>NUCLEOTIDE SEQUENCE [LARGE SCALE GENOMIC DNA]</scope>
    <source>
        <strain evidence="1 2">PL171</strain>
    </source>
</reference>